<feature type="signal peptide" evidence="1">
    <location>
        <begin position="1"/>
        <end position="15"/>
    </location>
</feature>
<dbReference type="InterPro" id="IPR051532">
    <property type="entry name" value="Ester_Hydrolysis_Enzymes"/>
</dbReference>
<keyword evidence="4" id="KW-1185">Reference proteome</keyword>
<dbReference type="PANTHER" id="PTHR30383:SF24">
    <property type="entry name" value="THIOESTERASE 1_PROTEASE 1_LYSOPHOSPHOLIPASE L1"/>
    <property type="match status" value="1"/>
</dbReference>
<dbReference type="InterPro" id="IPR036514">
    <property type="entry name" value="SGNH_hydro_sf"/>
</dbReference>
<feature type="domain" description="SGNH hydrolase-type esterase" evidence="2">
    <location>
        <begin position="29"/>
        <end position="188"/>
    </location>
</feature>
<proteinExistence type="predicted"/>
<keyword evidence="1" id="KW-0732">Signal</keyword>
<dbReference type="EMBL" id="BMYD01000001">
    <property type="protein sequence ID" value="GHA74021.1"/>
    <property type="molecule type" value="Genomic_DNA"/>
</dbReference>
<protein>
    <submittedName>
        <fullName evidence="3">Arylesterase</fullName>
    </submittedName>
</protein>
<dbReference type="CDD" id="cd01822">
    <property type="entry name" value="Lysophospholipase_L1_like"/>
    <property type="match status" value="1"/>
</dbReference>
<sequence length="205" mass="22082">MATALLLATMLPALAAKPEESARSRTVLVMGDSLSAAYRLPTSQGWVALTEDRIQQQAPGWRVVNASVSGETTAGGKSRIARELKRAKPDVVVIELGANDGLRGLPLAQTRANLDAMVTAAKGAGARVLLIGMRLPPNFGGAYTKGFEENFRAVAKKHDVAFVPFLLEPIMLDRSAFQRDNLHPTAAAQPKLRDHVWPKLAPLLR</sequence>
<dbReference type="InterPro" id="IPR013830">
    <property type="entry name" value="SGNH_hydro"/>
</dbReference>
<dbReference type="GO" id="GO:0004622">
    <property type="term" value="F:phosphatidylcholine lysophospholipase activity"/>
    <property type="evidence" value="ECO:0007669"/>
    <property type="project" value="TreeGrafter"/>
</dbReference>
<dbReference type="Pfam" id="PF13472">
    <property type="entry name" value="Lipase_GDSL_2"/>
    <property type="match status" value="1"/>
</dbReference>
<evidence type="ECO:0000256" key="1">
    <source>
        <dbReference type="SAM" id="SignalP"/>
    </source>
</evidence>
<comment type="caution">
    <text evidence="3">The sequence shown here is derived from an EMBL/GenBank/DDBJ whole genome shotgun (WGS) entry which is preliminary data.</text>
</comment>
<gene>
    <name evidence="3" type="primary">tesA</name>
    <name evidence="3" type="ORF">GCM10007067_08650</name>
</gene>
<evidence type="ECO:0000259" key="2">
    <source>
        <dbReference type="Pfam" id="PF13472"/>
    </source>
</evidence>
<name>A0A918SYV0_9GAMM</name>
<dbReference type="PANTHER" id="PTHR30383">
    <property type="entry name" value="THIOESTERASE 1/PROTEASE 1/LYSOPHOSPHOLIPASE L1"/>
    <property type="match status" value="1"/>
</dbReference>
<reference evidence="3" key="1">
    <citation type="journal article" date="2014" name="Int. J. Syst. Evol. Microbiol.">
        <title>Complete genome sequence of Corynebacterium casei LMG S-19264T (=DSM 44701T), isolated from a smear-ripened cheese.</title>
        <authorList>
            <consortium name="US DOE Joint Genome Institute (JGI-PGF)"/>
            <person name="Walter F."/>
            <person name="Albersmeier A."/>
            <person name="Kalinowski J."/>
            <person name="Ruckert C."/>
        </authorList>
    </citation>
    <scope>NUCLEOTIDE SEQUENCE</scope>
    <source>
        <strain evidence="3">KCTC 23077</strain>
    </source>
</reference>
<dbReference type="AlphaFoldDB" id="A0A918SYV0"/>
<accession>A0A918SYV0</accession>
<evidence type="ECO:0000313" key="3">
    <source>
        <dbReference type="EMBL" id="GHA74021.1"/>
    </source>
</evidence>
<organism evidence="3 4">
    <name type="scientific">Cognatilysobacter bugurensis</name>
    <dbReference type="NCBI Taxonomy" id="543356"/>
    <lineage>
        <taxon>Bacteria</taxon>
        <taxon>Pseudomonadati</taxon>
        <taxon>Pseudomonadota</taxon>
        <taxon>Gammaproteobacteria</taxon>
        <taxon>Lysobacterales</taxon>
        <taxon>Lysobacteraceae</taxon>
        <taxon>Cognatilysobacter</taxon>
    </lineage>
</organism>
<dbReference type="Gene3D" id="3.40.50.1110">
    <property type="entry name" value="SGNH hydrolase"/>
    <property type="match status" value="1"/>
</dbReference>
<dbReference type="SUPFAM" id="SSF52266">
    <property type="entry name" value="SGNH hydrolase"/>
    <property type="match status" value="1"/>
</dbReference>
<feature type="chain" id="PRO_5037701814" evidence="1">
    <location>
        <begin position="16"/>
        <end position="205"/>
    </location>
</feature>
<dbReference type="Proteomes" id="UP000646426">
    <property type="component" value="Unassembled WGS sequence"/>
</dbReference>
<reference evidence="3" key="2">
    <citation type="submission" date="2020-09" db="EMBL/GenBank/DDBJ databases">
        <authorList>
            <person name="Sun Q."/>
            <person name="Kim S."/>
        </authorList>
    </citation>
    <scope>NUCLEOTIDE SEQUENCE</scope>
    <source>
        <strain evidence="3">KCTC 23077</strain>
    </source>
</reference>
<evidence type="ECO:0000313" key="4">
    <source>
        <dbReference type="Proteomes" id="UP000646426"/>
    </source>
</evidence>